<name>A0A397S632_9GLOM</name>
<keyword evidence="4 7" id="KW-0418">Kinase</keyword>
<dbReference type="AlphaFoldDB" id="A0A397S632"/>
<gene>
    <name evidence="7" type="ORF">C1645_863933</name>
</gene>
<dbReference type="GO" id="GO:0005524">
    <property type="term" value="F:ATP binding"/>
    <property type="evidence" value="ECO:0007669"/>
    <property type="project" value="UniProtKB-KW"/>
</dbReference>
<dbReference type="InterPro" id="IPR000719">
    <property type="entry name" value="Prot_kinase_dom"/>
</dbReference>
<organism evidence="7 8">
    <name type="scientific">Glomus cerebriforme</name>
    <dbReference type="NCBI Taxonomy" id="658196"/>
    <lineage>
        <taxon>Eukaryota</taxon>
        <taxon>Fungi</taxon>
        <taxon>Fungi incertae sedis</taxon>
        <taxon>Mucoromycota</taxon>
        <taxon>Glomeromycotina</taxon>
        <taxon>Glomeromycetes</taxon>
        <taxon>Glomerales</taxon>
        <taxon>Glomeraceae</taxon>
        <taxon>Glomus</taxon>
    </lineage>
</organism>
<evidence type="ECO:0000256" key="4">
    <source>
        <dbReference type="ARBA" id="ARBA00022777"/>
    </source>
</evidence>
<keyword evidence="3" id="KW-0547">Nucleotide-binding</keyword>
<dbReference type="Gene3D" id="1.10.510.10">
    <property type="entry name" value="Transferase(Phosphotransferase) domain 1"/>
    <property type="match status" value="1"/>
</dbReference>
<dbReference type="GO" id="GO:0004674">
    <property type="term" value="F:protein serine/threonine kinase activity"/>
    <property type="evidence" value="ECO:0007669"/>
    <property type="project" value="UniProtKB-KW"/>
</dbReference>
<evidence type="ECO:0000259" key="6">
    <source>
        <dbReference type="PROSITE" id="PS50011"/>
    </source>
</evidence>
<keyword evidence="8" id="KW-1185">Reference proteome</keyword>
<feature type="domain" description="Protein kinase" evidence="6">
    <location>
        <begin position="1"/>
        <end position="100"/>
    </location>
</feature>
<protein>
    <submittedName>
        <fullName evidence="7">Kinase-like domain-containing protein</fullName>
    </submittedName>
</protein>
<dbReference type="STRING" id="658196.A0A397S632"/>
<keyword evidence="1" id="KW-0723">Serine/threonine-protein kinase</keyword>
<evidence type="ECO:0000313" key="7">
    <source>
        <dbReference type="EMBL" id="RIA81843.1"/>
    </source>
</evidence>
<evidence type="ECO:0000256" key="1">
    <source>
        <dbReference type="ARBA" id="ARBA00022527"/>
    </source>
</evidence>
<comment type="caution">
    <text evidence="7">The sequence shown here is derived from an EMBL/GenBank/DDBJ whole genome shotgun (WGS) entry which is preliminary data.</text>
</comment>
<sequence>MLVLDYAVNGSLRNYLDTNVKLSWLDLINYLRSIANGLNTIHANDLIHRDLHIGNILHKGENSIFNNACITDMGLCKPADYIVTENTKKKCLWHFTLYCS</sequence>
<evidence type="ECO:0000313" key="8">
    <source>
        <dbReference type="Proteomes" id="UP000265703"/>
    </source>
</evidence>
<keyword evidence="2" id="KW-0808">Transferase</keyword>
<dbReference type="OrthoDB" id="3269467at2759"/>
<dbReference type="InterPro" id="IPR001245">
    <property type="entry name" value="Ser-Thr/Tyr_kinase_cat_dom"/>
</dbReference>
<dbReference type="PROSITE" id="PS50011">
    <property type="entry name" value="PROTEIN_KINASE_DOM"/>
    <property type="match status" value="1"/>
</dbReference>
<evidence type="ECO:0000256" key="3">
    <source>
        <dbReference type="ARBA" id="ARBA00022741"/>
    </source>
</evidence>
<dbReference type="SUPFAM" id="SSF56112">
    <property type="entry name" value="Protein kinase-like (PK-like)"/>
    <property type="match status" value="1"/>
</dbReference>
<dbReference type="Proteomes" id="UP000265703">
    <property type="component" value="Unassembled WGS sequence"/>
</dbReference>
<reference evidence="7 8" key="1">
    <citation type="submission" date="2018-06" db="EMBL/GenBank/DDBJ databases">
        <title>Comparative genomics reveals the genomic features of Rhizophagus irregularis, R. cerebriforme, R. diaphanum and Gigaspora rosea, and their symbiotic lifestyle signature.</title>
        <authorList>
            <person name="Morin E."/>
            <person name="San Clemente H."/>
            <person name="Chen E.C.H."/>
            <person name="De La Providencia I."/>
            <person name="Hainaut M."/>
            <person name="Kuo A."/>
            <person name="Kohler A."/>
            <person name="Murat C."/>
            <person name="Tang N."/>
            <person name="Roy S."/>
            <person name="Loubradou J."/>
            <person name="Henrissat B."/>
            <person name="Grigoriev I.V."/>
            <person name="Corradi N."/>
            <person name="Roux C."/>
            <person name="Martin F.M."/>
        </authorList>
    </citation>
    <scope>NUCLEOTIDE SEQUENCE [LARGE SCALE GENOMIC DNA]</scope>
    <source>
        <strain evidence="7 8">DAOM 227022</strain>
    </source>
</reference>
<evidence type="ECO:0000256" key="2">
    <source>
        <dbReference type="ARBA" id="ARBA00022679"/>
    </source>
</evidence>
<dbReference type="EMBL" id="QKYT01000737">
    <property type="protein sequence ID" value="RIA81843.1"/>
    <property type="molecule type" value="Genomic_DNA"/>
</dbReference>
<keyword evidence="5" id="KW-0067">ATP-binding</keyword>
<proteinExistence type="predicted"/>
<accession>A0A397S632</accession>
<dbReference type="InterPro" id="IPR011009">
    <property type="entry name" value="Kinase-like_dom_sf"/>
</dbReference>
<dbReference type="Pfam" id="PF07714">
    <property type="entry name" value="PK_Tyr_Ser-Thr"/>
    <property type="match status" value="1"/>
</dbReference>
<evidence type="ECO:0000256" key="5">
    <source>
        <dbReference type="ARBA" id="ARBA00022840"/>
    </source>
</evidence>
<dbReference type="PANTHER" id="PTHR24351">
    <property type="entry name" value="RIBOSOMAL PROTEIN S6 KINASE"/>
    <property type="match status" value="1"/>
</dbReference>